<dbReference type="CDD" id="cd06662">
    <property type="entry name" value="SURF1"/>
    <property type="match status" value="1"/>
</dbReference>
<dbReference type="Proteomes" id="UP001064087">
    <property type="component" value="Chromosome"/>
</dbReference>
<evidence type="ECO:0000256" key="6">
    <source>
        <dbReference type="RuleBase" id="RU363076"/>
    </source>
</evidence>
<evidence type="ECO:0000256" key="5">
    <source>
        <dbReference type="ARBA" id="ARBA00023136"/>
    </source>
</evidence>
<feature type="transmembrane region" description="Helical" evidence="6">
    <location>
        <begin position="7"/>
        <end position="25"/>
    </location>
</feature>
<proteinExistence type="inferred from homology"/>
<gene>
    <name evidence="7" type="ORF">N7U68_15525</name>
</gene>
<organism evidence="7 8">
    <name type="scientific">Roseovarius pelagicus</name>
    <dbReference type="NCBI Taxonomy" id="2980108"/>
    <lineage>
        <taxon>Bacteria</taxon>
        <taxon>Pseudomonadati</taxon>
        <taxon>Pseudomonadota</taxon>
        <taxon>Alphaproteobacteria</taxon>
        <taxon>Rhodobacterales</taxon>
        <taxon>Roseobacteraceae</taxon>
        <taxon>Roseovarius</taxon>
    </lineage>
</organism>
<accession>A0ABY6D8N8</accession>
<comment type="subcellular location">
    <subcellularLocation>
        <location evidence="6">Cell membrane</location>
        <topology evidence="6">Multi-pass membrane protein</topology>
    </subcellularLocation>
    <subcellularLocation>
        <location evidence="1">Membrane</location>
    </subcellularLocation>
</comment>
<evidence type="ECO:0000256" key="4">
    <source>
        <dbReference type="ARBA" id="ARBA00022989"/>
    </source>
</evidence>
<evidence type="ECO:0000313" key="7">
    <source>
        <dbReference type="EMBL" id="UXX82492.1"/>
    </source>
</evidence>
<feature type="transmembrane region" description="Helical" evidence="6">
    <location>
        <begin position="198"/>
        <end position="218"/>
    </location>
</feature>
<dbReference type="EMBL" id="CP106738">
    <property type="protein sequence ID" value="UXX82492.1"/>
    <property type="molecule type" value="Genomic_DNA"/>
</dbReference>
<evidence type="ECO:0000256" key="1">
    <source>
        <dbReference type="ARBA" id="ARBA00004370"/>
    </source>
</evidence>
<keyword evidence="5 6" id="KW-0472">Membrane</keyword>
<dbReference type="InterPro" id="IPR045214">
    <property type="entry name" value="Surf1/Surf4"/>
</dbReference>
<keyword evidence="6" id="KW-1003">Cell membrane</keyword>
<dbReference type="InterPro" id="IPR002994">
    <property type="entry name" value="Surf1/Shy1"/>
</dbReference>
<dbReference type="PANTHER" id="PTHR23427">
    <property type="entry name" value="SURFEIT LOCUS PROTEIN"/>
    <property type="match status" value="1"/>
</dbReference>
<dbReference type="PROSITE" id="PS50895">
    <property type="entry name" value="SURF1"/>
    <property type="match status" value="1"/>
</dbReference>
<keyword evidence="8" id="KW-1185">Reference proteome</keyword>
<evidence type="ECO:0000256" key="2">
    <source>
        <dbReference type="ARBA" id="ARBA00007165"/>
    </source>
</evidence>
<reference evidence="7" key="1">
    <citation type="submission" date="2022-10" db="EMBL/GenBank/DDBJ databases">
        <title>Roseovarius pelagicus sp. nov., isolated from Arctic seawater.</title>
        <authorList>
            <person name="Hong Y.W."/>
            <person name="Hwang C.Y."/>
        </authorList>
    </citation>
    <scope>NUCLEOTIDE SEQUENCE</scope>
    <source>
        <strain evidence="7">HL-MP18</strain>
    </source>
</reference>
<protein>
    <recommendedName>
        <fullName evidence="6">SURF1-like protein</fullName>
    </recommendedName>
</protein>
<evidence type="ECO:0000256" key="3">
    <source>
        <dbReference type="ARBA" id="ARBA00022692"/>
    </source>
</evidence>
<keyword evidence="3 6" id="KW-0812">Transmembrane</keyword>
<dbReference type="Pfam" id="PF02104">
    <property type="entry name" value="SURF1"/>
    <property type="match status" value="1"/>
</dbReference>
<comment type="similarity">
    <text evidence="2 6">Belongs to the SURF1 family.</text>
</comment>
<sequence>MQRRIAVPLVFGVIGTAILIGLGLWQVQRLDEKETELARIDARIADAPVGLPQSPSETVDKYRAVKMEGTFLRPELHVLVGIKDIGAGYRVIQPYETDGRRILVDRGFIKLDAKDDERTPGPAQVIGNLHWPDEVDGYTPAPDEARAIWFARDIPAMADALGTEPLLVVARQEASPMASRVRALPVDSAGIPNDHLQYAITWFSLAVIWAGMTGYFLWRTAGTTRAAKGKAT</sequence>
<dbReference type="RefSeq" id="WP_263047397.1">
    <property type="nucleotide sequence ID" value="NZ_CP106738.1"/>
</dbReference>
<evidence type="ECO:0000313" key="8">
    <source>
        <dbReference type="Proteomes" id="UP001064087"/>
    </source>
</evidence>
<keyword evidence="4 6" id="KW-1133">Transmembrane helix</keyword>
<dbReference type="PANTHER" id="PTHR23427:SF2">
    <property type="entry name" value="SURFEIT LOCUS PROTEIN 1"/>
    <property type="match status" value="1"/>
</dbReference>
<name>A0ABY6D8N8_9RHOB</name>